<dbReference type="VEuPathDB" id="TriTrypDB:LmjF.27.1600"/>
<dbReference type="VEuPathDB" id="TriTrypDB:LMJFC_270024400"/>
<reference evidence="2 3" key="2">
    <citation type="journal article" date="2011" name="Genome Res.">
        <title>Chromosome and gene copy number variation allow major structural change between species and strains of Leishmania.</title>
        <authorList>
            <person name="Rogers M.B."/>
            <person name="Hilley J.D."/>
            <person name="Dickens N.J."/>
            <person name="Wilkes J."/>
            <person name="Bates P.A."/>
            <person name="Depledge D.P."/>
            <person name="Harris D."/>
            <person name="Her Y."/>
            <person name="Herzyk P."/>
            <person name="Imamura H."/>
            <person name="Otto T.D."/>
            <person name="Sanders M."/>
            <person name="Seeger K."/>
            <person name="Dujardin J.C."/>
            <person name="Berriman M."/>
            <person name="Smith D.F."/>
            <person name="Hertz-Fowler C."/>
            <person name="Mottram J.C."/>
        </authorList>
    </citation>
    <scope>NUCLEOTIDE SEQUENCE [LARGE SCALE GENOMIC DNA]</scope>
    <source>
        <strain evidence="3">MHOM/IL/81/Friedlin</strain>
    </source>
</reference>
<dbReference type="KEGG" id="lma:LMJF_27_1600"/>
<dbReference type="Proteomes" id="UP000000542">
    <property type="component" value="Chromosome 27"/>
</dbReference>
<evidence type="ECO:0000256" key="1">
    <source>
        <dbReference type="SAM" id="SignalP"/>
    </source>
</evidence>
<dbReference type="VEuPathDB" id="TriTrypDB:LMJSD75_270022500"/>
<sequence length="263" mass="28030">MRVASFCLPLHLLSFGAQARGCFRHSTGGSSSVFCAARPFRLSHTMAASACSSAVHLDNFRLLAAGHDATHAAPSSAPLTAPISFSLTFHFQRYDGADFESFISSLGVSVDFVADVASEQTTLTLLPLTPVSGPWARRDTAAANGAFLMAASASDSSTSSSDYAAGAPLDGAAGAAPGMMYQLRVYLSDFRALEKVQLKHLLQVSMMHVRLAHLGTSDGVGNSDSSDPRTEERSVAAWNVIWRVRRNPQNEQELIRTVLDPLA</sequence>
<name>E9ADD9_LEIMA</name>
<organism evidence="2 3">
    <name type="scientific">Leishmania major</name>
    <dbReference type="NCBI Taxonomy" id="5664"/>
    <lineage>
        <taxon>Eukaryota</taxon>
        <taxon>Discoba</taxon>
        <taxon>Euglenozoa</taxon>
        <taxon>Kinetoplastea</taxon>
        <taxon>Metakinetoplastina</taxon>
        <taxon>Trypanosomatida</taxon>
        <taxon>Trypanosomatidae</taxon>
        <taxon>Leishmaniinae</taxon>
        <taxon>Leishmania</taxon>
    </lineage>
</organism>
<gene>
    <name evidence="2" type="ORF">LMJF_27_1600</name>
</gene>
<dbReference type="EMBL" id="FR796423">
    <property type="protein sequence ID" value="CBZ12227.1"/>
    <property type="molecule type" value="Genomic_DNA"/>
</dbReference>
<keyword evidence="3" id="KW-1185">Reference proteome</keyword>
<reference evidence="2 3" key="1">
    <citation type="journal article" date="2005" name="Science">
        <title>The genome of the kinetoplastid parasite, Leishmania major.</title>
        <authorList>
            <person name="Ivens A.C."/>
            <person name="Peacock C.S."/>
            <person name="Worthey E.A."/>
            <person name="Murphy L."/>
            <person name="Aggarwal G."/>
            <person name="Berriman M."/>
            <person name="Sisk E."/>
            <person name="Rajandream M.A."/>
            <person name="Adlem E."/>
            <person name="Aert R."/>
            <person name="Anupama A."/>
            <person name="Apostolou Z."/>
            <person name="Attipoe P."/>
            <person name="Bason N."/>
            <person name="Bauser C."/>
            <person name="Beck A."/>
            <person name="Beverley S.M."/>
            <person name="Bianchettin G."/>
            <person name="Borzym K."/>
            <person name="Bothe G."/>
            <person name="Bruschi C.V."/>
            <person name="Collins M."/>
            <person name="Cadag E."/>
            <person name="Ciarloni L."/>
            <person name="Clayton C."/>
            <person name="Coulson R.M."/>
            <person name="Cronin A."/>
            <person name="Cruz A.K."/>
            <person name="Davies R.M."/>
            <person name="De Gaudenzi J."/>
            <person name="Dobson D.E."/>
            <person name="Duesterhoeft A."/>
            <person name="Fazelina G."/>
            <person name="Fosker N."/>
            <person name="Frasch A.C."/>
            <person name="Fraser A."/>
            <person name="Fuchs M."/>
            <person name="Gabel C."/>
            <person name="Goble A."/>
            <person name="Goffeau A."/>
            <person name="Harris D."/>
            <person name="Hertz-Fowler C."/>
            <person name="Hilbert H."/>
            <person name="Horn D."/>
            <person name="Huang Y."/>
            <person name="Klages S."/>
            <person name="Knights A."/>
            <person name="Kube M."/>
            <person name="Larke N."/>
            <person name="Litvin L."/>
            <person name="Lord A."/>
            <person name="Louie T."/>
            <person name="Marra M."/>
            <person name="Masuy D."/>
            <person name="Matthews K."/>
            <person name="Michaeli S."/>
            <person name="Mottram J.C."/>
            <person name="Muller-Auer S."/>
            <person name="Munden H."/>
            <person name="Nelson S."/>
            <person name="Norbertczak H."/>
            <person name="Oliver K."/>
            <person name="O'neil S."/>
            <person name="Pentony M."/>
            <person name="Pohl T.M."/>
            <person name="Price C."/>
            <person name="Purnelle B."/>
            <person name="Quail M.A."/>
            <person name="Rabbinowitsch E."/>
            <person name="Reinhardt R."/>
            <person name="Rieger M."/>
            <person name="Rinta J."/>
            <person name="Robben J."/>
            <person name="Robertson L."/>
            <person name="Ruiz J.C."/>
            <person name="Rutter S."/>
            <person name="Saunders D."/>
            <person name="Schafer M."/>
            <person name="Schein J."/>
            <person name="Schwartz D.C."/>
            <person name="Seeger K."/>
            <person name="Seyler A."/>
            <person name="Sharp S."/>
            <person name="Shin H."/>
            <person name="Sivam D."/>
            <person name="Squares R."/>
            <person name="Squares S."/>
            <person name="Tosato V."/>
            <person name="Vogt C."/>
            <person name="Volckaert G."/>
            <person name="Wambutt R."/>
            <person name="Warren T."/>
            <person name="Wedler H."/>
            <person name="Woodward J."/>
            <person name="Zhou S."/>
            <person name="Zimmermann W."/>
            <person name="Smith D.F."/>
            <person name="Blackwell J.M."/>
            <person name="Stuart K.D."/>
            <person name="Barrell B."/>
            <person name="Myler P.J."/>
        </authorList>
    </citation>
    <scope>NUCLEOTIDE SEQUENCE [LARGE SCALE GENOMIC DNA]</scope>
    <source>
        <strain evidence="3">MHOM/IL/81/Friedlin</strain>
    </source>
</reference>
<dbReference type="RefSeq" id="XP_003721968.1">
    <property type="nucleotide sequence ID" value="XM_003721920.1"/>
</dbReference>
<feature type="signal peptide" evidence="1">
    <location>
        <begin position="1"/>
        <end position="19"/>
    </location>
</feature>
<keyword evidence="1" id="KW-0732">Signal</keyword>
<dbReference type="eggNOG" id="ENOG502SMES">
    <property type="taxonomic scope" value="Eukaryota"/>
</dbReference>
<feature type="chain" id="PRO_5003232619" evidence="1">
    <location>
        <begin position="20"/>
        <end position="263"/>
    </location>
</feature>
<proteinExistence type="predicted"/>
<dbReference type="HOGENOM" id="CLU_1059417_0_0_1"/>
<dbReference type="VEuPathDB" id="TriTrypDB:LMJLV39_270022300"/>
<dbReference type="OMA" id="WNVIWRV"/>
<dbReference type="AlphaFoldDB" id="E9ADD9"/>
<accession>E9ADD9</accession>
<protein>
    <submittedName>
        <fullName evidence="2">Uncharacterized protein</fullName>
    </submittedName>
</protein>
<dbReference type="GeneID" id="12982751"/>
<evidence type="ECO:0000313" key="2">
    <source>
        <dbReference type="EMBL" id="CBZ12227.1"/>
    </source>
</evidence>
<evidence type="ECO:0000313" key="3">
    <source>
        <dbReference type="Proteomes" id="UP000000542"/>
    </source>
</evidence>
<dbReference type="InParanoid" id="E9ADD9"/>